<dbReference type="GO" id="GO:0007204">
    <property type="term" value="P:positive regulation of cytosolic calcium ion concentration"/>
    <property type="evidence" value="ECO:0007669"/>
    <property type="project" value="TreeGrafter"/>
</dbReference>
<evidence type="ECO:0000256" key="6">
    <source>
        <dbReference type="ARBA" id="ARBA00022989"/>
    </source>
</evidence>
<dbReference type="GO" id="GO:0019722">
    <property type="term" value="P:calcium-mediated signaling"/>
    <property type="evidence" value="ECO:0007669"/>
    <property type="project" value="TreeGrafter"/>
</dbReference>
<dbReference type="GO" id="GO:0004947">
    <property type="term" value="F:bradykinin receptor activity"/>
    <property type="evidence" value="ECO:0007669"/>
    <property type="project" value="InterPro"/>
</dbReference>
<keyword evidence="5 17" id="KW-0812">Transmembrane</keyword>
<evidence type="ECO:0000256" key="4">
    <source>
        <dbReference type="ARBA" id="ARBA00022553"/>
    </source>
</evidence>
<evidence type="ECO:0000256" key="13">
    <source>
        <dbReference type="ARBA" id="ARBA00023224"/>
    </source>
</evidence>
<keyword evidence="6 18" id="KW-1133">Transmembrane helix</keyword>
<name>A0A8C4ZZR1_GADMO</name>
<dbReference type="PROSITE" id="PS50262">
    <property type="entry name" value="G_PROTEIN_RECEP_F1_2"/>
    <property type="match status" value="1"/>
</dbReference>
<dbReference type="PANTHER" id="PTHR10489:SF957">
    <property type="entry name" value="B2 BRADYKININ RECEPTOR"/>
    <property type="match status" value="1"/>
</dbReference>
<feature type="transmembrane region" description="Helical" evidence="18">
    <location>
        <begin position="359"/>
        <end position="383"/>
    </location>
</feature>
<dbReference type="Gene3D" id="1.20.1070.10">
    <property type="entry name" value="Rhodopsin 7-helix transmembrane proteins"/>
    <property type="match status" value="1"/>
</dbReference>
<dbReference type="Proteomes" id="UP000694546">
    <property type="component" value="Chromosome 5"/>
</dbReference>
<evidence type="ECO:0000256" key="10">
    <source>
        <dbReference type="ARBA" id="ARBA00023157"/>
    </source>
</evidence>
<comment type="subcellular location">
    <subcellularLocation>
        <location evidence="1">Cell membrane</location>
        <topology evidence="1">Multi-pass membrane protein</topology>
    </subcellularLocation>
</comment>
<evidence type="ECO:0000256" key="17">
    <source>
        <dbReference type="RuleBase" id="RU000688"/>
    </source>
</evidence>
<dbReference type="InterPro" id="IPR000276">
    <property type="entry name" value="GPCR_Rhodpsn"/>
</dbReference>
<keyword evidence="14" id="KW-0449">Lipoprotein</keyword>
<keyword evidence="12" id="KW-0325">Glycoprotein</keyword>
<gene>
    <name evidence="20" type="primary">LOC115544364</name>
</gene>
<evidence type="ECO:0000256" key="2">
    <source>
        <dbReference type="ARBA" id="ARBA00013512"/>
    </source>
</evidence>
<dbReference type="RefSeq" id="XP_030213127.1">
    <property type="nucleotide sequence ID" value="XM_030357267.1"/>
</dbReference>
<evidence type="ECO:0000313" key="21">
    <source>
        <dbReference type="Proteomes" id="UP000694546"/>
    </source>
</evidence>
<evidence type="ECO:0000256" key="12">
    <source>
        <dbReference type="ARBA" id="ARBA00023180"/>
    </source>
</evidence>
<keyword evidence="9" id="KW-0564">Palmitate</keyword>
<accession>A0A8C4ZZR1</accession>
<keyword evidence="4" id="KW-0597">Phosphoprotein</keyword>
<dbReference type="GO" id="GO:0019957">
    <property type="term" value="F:C-C chemokine binding"/>
    <property type="evidence" value="ECO:0007669"/>
    <property type="project" value="TreeGrafter"/>
</dbReference>
<evidence type="ECO:0000256" key="1">
    <source>
        <dbReference type="ARBA" id="ARBA00004651"/>
    </source>
</evidence>
<comment type="subunit">
    <text evidence="16">Forms a complex with PECAM1 and GNAQ. Interacts with PECAM1.</text>
</comment>
<protein>
    <recommendedName>
        <fullName evidence="2">B2 bradykinin receptor</fullName>
    </recommendedName>
</protein>
<evidence type="ECO:0000256" key="9">
    <source>
        <dbReference type="ARBA" id="ARBA00023139"/>
    </source>
</evidence>
<dbReference type="GO" id="GO:0006939">
    <property type="term" value="P:smooth muscle contraction"/>
    <property type="evidence" value="ECO:0007669"/>
    <property type="project" value="InterPro"/>
</dbReference>
<dbReference type="GO" id="GO:0006955">
    <property type="term" value="P:immune response"/>
    <property type="evidence" value="ECO:0007669"/>
    <property type="project" value="TreeGrafter"/>
</dbReference>
<evidence type="ECO:0000256" key="7">
    <source>
        <dbReference type="ARBA" id="ARBA00023040"/>
    </source>
</evidence>
<keyword evidence="7 17" id="KW-0297">G-protein coupled receptor</keyword>
<comment type="similarity">
    <text evidence="17">Belongs to the G-protein coupled receptor 1 family.</text>
</comment>
<dbReference type="InterPro" id="IPR050119">
    <property type="entry name" value="CCR1-9-like"/>
</dbReference>
<dbReference type="GO" id="GO:0042310">
    <property type="term" value="P:vasoconstriction"/>
    <property type="evidence" value="ECO:0007669"/>
    <property type="project" value="InterPro"/>
</dbReference>
<dbReference type="AlphaFoldDB" id="A0A8C4ZZR1"/>
<feature type="transmembrane region" description="Helical" evidence="18">
    <location>
        <begin position="403"/>
        <end position="426"/>
    </location>
</feature>
<evidence type="ECO:0000256" key="8">
    <source>
        <dbReference type="ARBA" id="ARBA00023136"/>
    </source>
</evidence>
<keyword evidence="8 18" id="KW-0472">Membrane</keyword>
<feature type="transmembrane region" description="Helical" evidence="18">
    <location>
        <begin position="173"/>
        <end position="198"/>
    </location>
</feature>
<dbReference type="PANTHER" id="PTHR10489">
    <property type="entry name" value="CELL ADHESION MOLECULE"/>
    <property type="match status" value="1"/>
</dbReference>
<evidence type="ECO:0000256" key="18">
    <source>
        <dbReference type="SAM" id="Phobius"/>
    </source>
</evidence>
<dbReference type="PRINTS" id="PR00237">
    <property type="entry name" value="GPCRRHODOPSN"/>
</dbReference>
<feature type="transmembrane region" description="Helical" evidence="18">
    <location>
        <begin position="309"/>
        <end position="331"/>
    </location>
</feature>
<dbReference type="GO" id="GO:0060326">
    <property type="term" value="P:cell chemotaxis"/>
    <property type="evidence" value="ECO:0007669"/>
    <property type="project" value="TreeGrafter"/>
</dbReference>
<dbReference type="SUPFAM" id="SSF81321">
    <property type="entry name" value="Family A G protein-coupled receptor-like"/>
    <property type="match status" value="1"/>
</dbReference>
<dbReference type="PRINTS" id="PR00425">
    <property type="entry name" value="BRADYKININR"/>
</dbReference>
<reference evidence="20" key="1">
    <citation type="submission" date="2025-08" db="UniProtKB">
        <authorList>
            <consortium name="Ensembl"/>
        </authorList>
    </citation>
    <scope>IDENTIFICATION</scope>
</reference>
<dbReference type="InterPro" id="IPR017452">
    <property type="entry name" value="GPCR_Rhodpsn_7TM"/>
</dbReference>
<evidence type="ECO:0000256" key="3">
    <source>
        <dbReference type="ARBA" id="ARBA00022475"/>
    </source>
</evidence>
<comment type="function">
    <text evidence="15">Receptor for bradykinin. It is associated with G proteins that activate a phosphatidylinositol-calcium second messenger system.</text>
</comment>
<reference evidence="20" key="2">
    <citation type="submission" date="2025-09" db="UniProtKB">
        <authorList>
            <consortium name="Ensembl"/>
        </authorList>
    </citation>
    <scope>IDENTIFICATION</scope>
</reference>
<dbReference type="GeneID" id="115544364"/>
<evidence type="ECO:0000256" key="15">
    <source>
        <dbReference type="ARBA" id="ARBA00025423"/>
    </source>
</evidence>
<dbReference type="Ensembl" id="ENSGMOT00000033280.1">
    <property type="protein sequence ID" value="ENSGMOP00000024361.1"/>
    <property type="gene ID" value="ENSGMOG00000033812.1"/>
</dbReference>
<dbReference type="OrthoDB" id="6076970at2759"/>
<feature type="domain" description="G-protein coupled receptors family 1 profile" evidence="19">
    <location>
        <begin position="152"/>
        <end position="423"/>
    </location>
</feature>
<proteinExistence type="inferred from homology"/>
<dbReference type="GO" id="GO:0009897">
    <property type="term" value="C:external side of plasma membrane"/>
    <property type="evidence" value="ECO:0007669"/>
    <property type="project" value="TreeGrafter"/>
</dbReference>
<feature type="transmembrane region" description="Helical" evidence="18">
    <location>
        <begin position="258"/>
        <end position="280"/>
    </location>
</feature>
<dbReference type="PRINTS" id="PR00994">
    <property type="entry name" value="BRADYKINNB2R"/>
</dbReference>
<feature type="transmembrane region" description="Helical" evidence="18">
    <location>
        <begin position="218"/>
        <end position="237"/>
    </location>
</feature>
<dbReference type="InterPro" id="IPR000496">
    <property type="entry name" value="Brdyknn_rcpt"/>
</dbReference>
<keyword evidence="13 17" id="KW-0807">Transducer</keyword>
<evidence type="ECO:0000259" key="19">
    <source>
        <dbReference type="PROSITE" id="PS50262"/>
    </source>
</evidence>
<keyword evidence="3" id="KW-1003">Cell membrane</keyword>
<evidence type="ECO:0000256" key="11">
    <source>
        <dbReference type="ARBA" id="ARBA00023170"/>
    </source>
</evidence>
<evidence type="ECO:0000256" key="5">
    <source>
        <dbReference type="ARBA" id="ARBA00022692"/>
    </source>
</evidence>
<sequence>MCSVYGDGLHTLCTTTDNSIHVCLSPYTPLKNIIATLLGIKALMKAAPRAFISVDTMKTFYSPLHSINRITTSSPSLVCLHVAECSPPSELSLGQDTSLWIDMLSNQSLGPVAESLSREDPDAACNHTAAWDWVHTIQPGYMSIICALGMAGNAFVLLVFCHRRPRHRTAADIYLGNLAAADLLMVSCLPFWVATIIGRFQWRFGETMCQLVNVVISMNYYCSVLFLTLVSADRYLAVTRPLSSHRGAGPGRGRQVPWAHALCLGVWALGALLSLPALLFRTVRSFPELGVDACVMQYPHGGWRMRYNLTFNLVGFLIPVPVVSFCTYHICRVLRESRALRGRSCREQTTAAVAVERKAAYLVMVVLAIFVLCWLPYQIIVLLDSLDYYQVISGCTWAHVLDIGVQLATYLGYSNSALNPFLYVIVGKHFKQRAREVFRQTLCRRRWRKTAGNSNSSTLRYTDSTKV</sequence>
<organism evidence="20 21">
    <name type="scientific">Gadus morhua</name>
    <name type="common">Atlantic cod</name>
    <dbReference type="NCBI Taxonomy" id="8049"/>
    <lineage>
        <taxon>Eukaryota</taxon>
        <taxon>Metazoa</taxon>
        <taxon>Chordata</taxon>
        <taxon>Craniata</taxon>
        <taxon>Vertebrata</taxon>
        <taxon>Euteleostomi</taxon>
        <taxon>Actinopterygii</taxon>
        <taxon>Neopterygii</taxon>
        <taxon>Teleostei</taxon>
        <taxon>Neoteleostei</taxon>
        <taxon>Acanthomorphata</taxon>
        <taxon>Zeiogadaria</taxon>
        <taxon>Gadariae</taxon>
        <taxon>Gadiformes</taxon>
        <taxon>Gadoidei</taxon>
        <taxon>Gadidae</taxon>
        <taxon>Gadus</taxon>
    </lineage>
</organism>
<dbReference type="KEGG" id="gmh:115544364"/>
<dbReference type="GeneTree" id="ENSGT01130000278308"/>
<feature type="transmembrane region" description="Helical" evidence="18">
    <location>
        <begin position="141"/>
        <end position="161"/>
    </location>
</feature>
<evidence type="ECO:0000313" key="20">
    <source>
        <dbReference type="Ensembl" id="ENSGMOP00000024361.1"/>
    </source>
</evidence>
<dbReference type="Pfam" id="PF00001">
    <property type="entry name" value="7tm_1"/>
    <property type="match status" value="1"/>
</dbReference>
<keyword evidence="11 17" id="KW-0675">Receptor</keyword>
<evidence type="ECO:0000256" key="14">
    <source>
        <dbReference type="ARBA" id="ARBA00023288"/>
    </source>
</evidence>
<keyword evidence="10" id="KW-1015">Disulfide bond</keyword>
<dbReference type="PROSITE" id="PS00237">
    <property type="entry name" value="G_PROTEIN_RECEP_F1_1"/>
    <property type="match status" value="1"/>
</dbReference>
<dbReference type="OMA" id="FCSYHII"/>
<dbReference type="InterPro" id="IPR001504">
    <property type="entry name" value="Brdyknn_2_rcpt"/>
</dbReference>
<evidence type="ECO:0000256" key="16">
    <source>
        <dbReference type="ARBA" id="ARBA00025954"/>
    </source>
</evidence>
<keyword evidence="21" id="KW-1185">Reference proteome</keyword>
<dbReference type="GO" id="GO:0016493">
    <property type="term" value="F:C-C chemokine receptor activity"/>
    <property type="evidence" value="ECO:0007669"/>
    <property type="project" value="TreeGrafter"/>
</dbReference>